<dbReference type="Proteomes" id="UP001465755">
    <property type="component" value="Unassembled WGS sequence"/>
</dbReference>
<evidence type="ECO:0008006" key="7">
    <source>
        <dbReference type="Google" id="ProtNLM"/>
    </source>
</evidence>
<evidence type="ECO:0000256" key="3">
    <source>
        <dbReference type="SAM" id="Coils"/>
    </source>
</evidence>
<dbReference type="InterPro" id="IPR013083">
    <property type="entry name" value="Znf_RING/FYVE/PHD"/>
</dbReference>
<name>A0AAW1NPM5_9CHLO</name>
<dbReference type="GO" id="GO:0008270">
    <property type="term" value="F:zinc ion binding"/>
    <property type="evidence" value="ECO:0007669"/>
    <property type="project" value="UniProtKB-KW"/>
</dbReference>
<evidence type="ECO:0000313" key="6">
    <source>
        <dbReference type="Proteomes" id="UP001465755"/>
    </source>
</evidence>
<evidence type="ECO:0000313" key="5">
    <source>
        <dbReference type="EMBL" id="KAK9792684.1"/>
    </source>
</evidence>
<dbReference type="CDD" id="cd15489">
    <property type="entry name" value="PHD_SF"/>
    <property type="match status" value="1"/>
</dbReference>
<organism evidence="5 6">
    <name type="scientific">Symbiochloris irregularis</name>
    <dbReference type="NCBI Taxonomy" id="706552"/>
    <lineage>
        <taxon>Eukaryota</taxon>
        <taxon>Viridiplantae</taxon>
        <taxon>Chlorophyta</taxon>
        <taxon>core chlorophytes</taxon>
        <taxon>Trebouxiophyceae</taxon>
        <taxon>Trebouxiales</taxon>
        <taxon>Trebouxiaceae</taxon>
        <taxon>Symbiochloris</taxon>
    </lineage>
</organism>
<feature type="region of interest" description="Disordered" evidence="4">
    <location>
        <begin position="494"/>
        <end position="522"/>
    </location>
</feature>
<feature type="coiled-coil region" evidence="3">
    <location>
        <begin position="127"/>
        <end position="182"/>
    </location>
</feature>
<feature type="compositionally biased region" description="Basic and acidic residues" evidence="4">
    <location>
        <begin position="222"/>
        <end position="237"/>
    </location>
</feature>
<keyword evidence="1" id="KW-0863">Zinc-finger</keyword>
<reference evidence="5 6" key="1">
    <citation type="journal article" date="2024" name="Nat. Commun.">
        <title>Phylogenomics reveals the evolutionary origins of lichenization in chlorophyte algae.</title>
        <authorList>
            <person name="Puginier C."/>
            <person name="Libourel C."/>
            <person name="Otte J."/>
            <person name="Skaloud P."/>
            <person name="Haon M."/>
            <person name="Grisel S."/>
            <person name="Petersen M."/>
            <person name="Berrin J.G."/>
            <person name="Delaux P.M."/>
            <person name="Dal Grande F."/>
            <person name="Keller J."/>
        </authorList>
    </citation>
    <scope>NUCLEOTIDE SEQUENCE [LARGE SCALE GENOMIC DNA]</scope>
    <source>
        <strain evidence="5 6">SAG 2036</strain>
    </source>
</reference>
<keyword evidence="3" id="KW-0175">Coiled coil</keyword>
<gene>
    <name evidence="5" type="ORF">WJX73_010542</name>
</gene>
<evidence type="ECO:0000256" key="1">
    <source>
        <dbReference type="ARBA" id="ARBA00022771"/>
    </source>
</evidence>
<keyword evidence="1" id="KW-0479">Metal-binding</keyword>
<evidence type="ECO:0000256" key="4">
    <source>
        <dbReference type="SAM" id="MobiDB-lite"/>
    </source>
</evidence>
<feature type="region of interest" description="Disordered" evidence="4">
    <location>
        <begin position="222"/>
        <end position="251"/>
    </location>
</feature>
<keyword evidence="6" id="KW-1185">Reference proteome</keyword>
<feature type="coiled-coil region" evidence="3">
    <location>
        <begin position="302"/>
        <end position="329"/>
    </location>
</feature>
<feature type="compositionally biased region" description="Basic and acidic residues" evidence="4">
    <location>
        <begin position="387"/>
        <end position="405"/>
    </location>
</feature>
<feature type="coiled-coil region" evidence="3">
    <location>
        <begin position="7"/>
        <end position="94"/>
    </location>
</feature>
<dbReference type="InterPro" id="IPR011011">
    <property type="entry name" value="Znf_FYVE_PHD"/>
</dbReference>
<feature type="region of interest" description="Disordered" evidence="4">
    <location>
        <begin position="330"/>
        <end position="428"/>
    </location>
</feature>
<dbReference type="SUPFAM" id="SSF57903">
    <property type="entry name" value="FYVE/PHD zinc finger"/>
    <property type="match status" value="1"/>
</dbReference>
<protein>
    <recommendedName>
        <fullName evidence="7">Zinc finger PHD-type domain-containing protein</fullName>
    </recommendedName>
</protein>
<comment type="caution">
    <text evidence="5">The sequence shown here is derived from an EMBL/GenBank/DDBJ whole genome shotgun (WGS) entry which is preliminary data.</text>
</comment>
<dbReference type="AlphaFoldDB" id="A0AAW1NPM5"/>
<sequence length="522" mass="57352">MVSVVALSRLTLKLEALQDQLSSSYSEKEQLEQRLLLLTQHRDKLEQENARCKACSRESQQKGAGEIADLKQQAHSLKQKLSEVQRALARSQSDREQAVSQRIEAHAKLQEDHLCLQQQLAHSQVECHQLQKQLSSQSSLAQAIEEELKAGQAGIKGLQNSLDKLQAEMERQETESQRHLKVEADLVGKMQEMQQHAEARHAEVNRLKHNLADAATSQALLEEKHHSSERERSKLAKEAGAASREAKEAVDSNQRLLTKLKSLQGCLDKNAQKQVQQHSTIEALAATCTRAEDKSKSLAGTISGQEAELQSLKDACQELETRLMQKRSAGTAAAECQTDTFKPETSHQGPPRSTGTAIEDIFQSLADSGGASDSDDSDSEQHVAAIADRKEPVRQSTGKSREKNLWDAGSSSSDDSAPALTGSTRNGRHSFSADASLTMCQCGQPDDGVMLQCQGTVQDCHKRWHQECCKFNGPDPHGFLCEDCTEAEELLASHPKAAKTSAPGKRKASKPPRATAQQRRKK</sequence>
<proteinExistence type="predicted"/>
<dbReference type="EMBL" id="JALJOQ010000161">
    <property type="protein sequence ID" value="KAK9792684.1"/>
    <property type="molecule type" value="Genomic_DNA"/>
</dbReference>
<feature type="compositionally biased region" description="Polar residues" evidence="4">
    <location>
        <begin position="346"/>
        <end position="356"/>
    </location>
</feature>
<dbReference type="Gene3D" id="3.30.40.10">
    <property type="entry name" value="Zinc/RING finger domain, C3HC4 (zinc finger)"/>
    <property type="match status" value="1"/>
</dbReference>
<keyword evidence="2" id="KW-0862">Zinc</keyword>
<accession>A0AAW1NPM5</accession>
<evidence type="ECO:0000256" key="2">
    <source>
        <dbReference type="ARBA" id="ARBA00022833"/>
    </source>
</evidence>